<feature type="domain" description="Aminoglycoside phosphotransferase" evidence="10">
    <location>
        <begin position="63"/>
        <end position="283"/>
    </location>
</feature>
<evidence type="ECO:0000256" key="9">
    <source>
        <dbReference type="SAM" id="MobiDB-lite"/>
    </source>
</evidence>
<evidence type="ECO:0000256" key="2">
    <source>
        <dbReference type="ARBA" id="ARBA00022490"/>
    </source>
</evidence>
<dbReference type="Gene3D" id="3.90.1200.10">
    <property type="match status" value="1"/>
</dbReference>
<comment type="catalytic activity">
    <reaction evidence="5">
        <text>(5R)-5-hydroxy-L-lysine + GTP = (5R)-5-phosphooxy-L-lysine + GDP + H(+)</text>
        <dbReference type="Rhea" id="RHEA:19049"/>
        <dbReference type="ChEBI" id="CHEBI:15378"/>
        <dbReference type="ChEBI" id="CHEBI:37565"/>
        <dbReference type="ChEBI" id="CHEBI:57882"/>
        <dbReference type="ChEBI" id="CHEBI:58189"/>
        <dbReference type="ChEBI" id="CHEBI:58357"/>
        <dbReference type="EC" id="2.7.1.81"/>
    </reaction>
</comment>
<evidence type="ECO:0000259" key="10">
    <source>
        <dbReference type="Pfam" id="PF01636"/>
    </source>
</evidence>
<sequence>MLPPGLSMLWESVDPHEALRTRFGFDGSASAAAWIATSLARGWGVAVHDCRRLVISGPNVIAWVRSDQGALVVKWSRAFPQFDALAASTRLQRWLGARGLPVAVPVRTVAGDDRTVLDGPVGPLSVAVLPEVGGDWLDVDDPTAVRAAGACLAVIHLALRGCPAPGLQRSADGETPGGRVRRWLSDDDPGTAPEASARLSGLVRDLPPLDSTAQPVHNDFRAANILTSQGRVVAVLDFDEVAWDHPVSDLAKASVYLGTRFTDWRPTPDTVRRQLRAGYESVRALTPLESRWLDALTLWLAILAVPHSHDPAAWARAL</sequence>
<feature type="region of interest" description="Disordered" evidence="9">
    <location>
        <begin position="168"/>
        <end position="195"/>
    </location>
</feature>
<keyword evidence="2" id="KW-0963">Cytoplasm</keyword>
<reference evidence="11" key="1">
    <citation type="submission" date="2020-02" db="EMBL/GenBank/DDBJ databases">
        <authorList>
            <person name="Meier V. D."/>
        </authorList>
    </citation>
    <scope>NUCLEOTIDE SEQUENCE</scope>
    <source>
        <strain evidence="11">AVDCRST_MAG48</strain>
    </source>
</reference>
<comment type="subcellular location">
    <subcellularLocation>
        <location evidence="1">Cytoplasm</location>
    </subcellularLocation>
</comment>
<evidence type="ECO:0000256" key="6">
    <source>
        <dbReference type="ARBA" id="ARBA00037368"/>
    </source>
</evidence>
<proteinExistence type="predicted"/>
<accession>A0A6J4KC53</accession>
<comment type="function">
    <text evidence="6">Catalyzes the GTP-dependent phosphorylation of 5-hydroxy-L-lysine.</text>
</comment>
<evidence type="ECO:0000256" key="1">
    <source>
        <dbReference type="ARBA" id="ARBA00004496"/>
    </source>
</evidence>
<dbReference type="GO" id="GO:0047992">
    <property type="term" value="F:hydroxylysine kinase activity"/>
    <property type="evidence" value="ECO:0007669"/>
    <property type="project" value="UniProtKB-EC"/>
</dbReference>
<name>A0A6J4KC53_9ACTN</name>
<dbReference type="EC" id="2.7.1.81" evidence="7"/>
<dbReference type="AlphaFoldDB" id="A0A6J4KC53"/>
<keyword evidence="3" id="KW-0808">Transferase</keyword>
<dbReference type="InterPro" id="IPR050249">
    <property type="entry name" value="Pseudomonas-type_ThrB"/>
</dbReference>
<dbReference type="EMBL" id="CADCTS010000186">
    <property type="protein sequence ID" value="CAA9300819.1"/>
    <property type="molecule type" value="Genomic_DNA"/>
</dbReference>
<gene>
    <name evidence="11" type="ORF">AVDCRST_MAG48-1307</name>
</gene>
<dbReference type="InterPro" id="IPR011009">
    <property type="entry name" value="Kinase-like_dom_sf"/>
</dbReference>
<dbReference type="SUPFAM" id="SSF56112">
    <property type="entry name" value="Protein kinase-like (PK-like)"/>
    <property type="match status" value="1"/>
</dbReference>
<dbReference type="PANTHER" id="PTHR21064:SF1">
    <property type="entry name" value="HYDROXYLYSINE KINASE"/>
    <property type="match status" value="1"/>
</dbReference>
<evidence type="ECO:0000256" key="5">
    <source>
        <dbReference type="ARBA" id="ARBA00036820"/>
    </source>
</evidence>
<evidence type="ECO:0000256" key="3">
    <source>
        <dbReference type="ARBA" id="ARBA00022679"/>
    </source>
</evidence>
<evidence type="ECO:0000256" key="4">
    <source>
        <dbReference type="ARBA" id="ARBA00022777"/>
    </source>
</evidence>
<dbReference type="PANTHER" id="PTHR21064">
    <property type="entry name" value="AMINOGLYCOSIDE PHOSPHOTRANSFERASE DOMAIN-CONTAINING PROTEIN-RELATED"/>
    <property type="match status" value="1"/>
</dbReference>
<protein>
    <recommendedName>
        <fullName evidence="8">Hydroxylysine kinase</fullName>
        <ecNumber evidence="7">2.7.1.81</ecNumber>
    </recommendedName>
</protein>
<evidence type="ECO:0000313" key="11">
    <source>
        <dbReference type="EMBL" id="CAA9300819.1"/>
    </source>
</evidence>
<organism evidence="11">
    <name type="scientific">uncultured Friedmanniella sp</name>
    <dbReference type="NCBI Taxonomy" id="335381"/>
    <lineage>
        <taxon>Bacteria</taxon>
        <taxon>Bacillati</taxon>
        <taxon>Actinomycetota</taxon>
        <taxon>Actinomycetes</taxon>
        <taxon>Propionibacteriales</taxon>
        <taxon>Nocardioidaceae</taxon>
        <taxon>Friedmanniella</taxon>
        <taxon>environmental samples</taxon>
    </lineage>
</organism>
<dbReference type="Pfam" id="PF01636">
    <property type="entry name" value="APH"/>
    <property type="match status" value="1"/>
</dbReference>
<dbReference type="InterPro" id="IPR002575">
    <property type="entry name" value="Aminoglycoside_PTrfase"/>
</dbReference>
<evidence type="ECO:0000256" key="8">
    <source>
        <dbReference type="ARBA" id="ARBA00040505"/>
    </source>
</evidence>
<evidence type="ECO:0000256" key="7">
    <source>
        <dbReference type="ARBA" id="ARBA00038873"/>
    </source>
</evidence>
<keyword evidence="4" id="KW-0418">Kinase</keyword>
<dbReference type="GO" id="GO:0005737">
    <property type="term" value="C:cytoplasm"/>
    <property type="evidence" value="ECO:0007669"/>
    <property type="project" value="UniProtKB-SubCell"/>
</dbReference>